<dbReference type="SMART" id="SM00242">
    <property type="entry name" value="MYSc"/>
    <property type="match status" value="1"/>
</dbReference>
<dbReference type="GO" id="GO:0000146">
    <property type="term" value="F:microfilament motor activity"/>
    <property type="evidence" value="ECO:0007669"/>
    <property type="project" value="TreeGrafter"/>
</dbReference>
<dbReference type="CDD" id="cd00201">
    <property type="entry name" value="WW"/>
    <property type="match status" value="1"/>
</dbReference>
<sequence length="1517" mass="162578">MRAPEVAVGTKVFVEVKDPRVWVEAAVVSQDNTHLVCVDGAGAEVKLDLGFHELYFANEAGSTFADMTGMQHLHEPAMLANLGARSLAGEPYTYMGTVLVAVNPLRKIASPEVEAYAGTGYGSQPPHPYAVAELAYARLCDPSPFAPNQSVVVSGESGAGKTESSKIVTRYLAWRGGSQSSLAENVKAVSPVLEAFGNAATNRNPNSSRFGRFLKLVFEIKRGGALLSGGELETYLLEKSRVAHQAPGESNFHALHMARLERADALSLGSAECRYLASSSDALSHRDAPKYPDVTAALDAIFGACGGDDVWRVLGAVLAIGDVKICGGGGCGEDDDASKVDSGSPAVLRAATCLSFRVNDNGPREALCKIITHKRVATRGEVYESPRDPRGAALARDALARWLYAKSFDALVSACNAALGGDGDLSVVSDKRKKFVGILDVFGFESFEINSFETLLINFANESLQQHFCEAVFEAELRLFEDEGIEAPEISTPPDSSATIELIAGRKQPPGILRILDAQCRAGGKSSADSDAAFLAKIHSSHARHASLARTHPKDKKSIFHVHHYAQIVGYTVASSSSWTEANVDSVPDGVSDLVASHTESDLVRRVVAAGVNTTTKKQQQLQSVAGGFCASMSKLRETLKTTDSAFVRCVKPTPKMVPGVIDAGTFCSQLRALGLLAACEVLKVGLPTRVSYDDIFDKLPASARDILAGESNETVVACALAAFDVPADSYRLGKTRVFFPASALGVVHAVLAFDPAADPEKAAEIERRLEEAKESAGEARRCAAEARECAAEASRAASEADDALRDFQARRDADDDLFKRLGSASGSRRAADVAKRCADDAARYRRQASSSAAAAAAASSSGGEEAEELRARLAAACEAATRAADDASATLARIEPVAKEGDAARVEAWDKTSHLGDGANKQSILARANAAADAACNAAARLRLSDAKHALALAASLSDEARREARSVDELLEAARASEAQLVDATRSLGDAETRATAACDEASKIFDALRVLDAAAVKSAEDVVQDRRPPPPPPKKKEGGLPAAAGPPAEASRASSRSMRLDPSTVAASLEDERPPSLSPIDEEQDSDDNNNQITPPGWEAHWDDNYGLYYYFNTVTGETQWEPPTMPARSSTRFGTTPTPSVPPADDLSRRTSIKRRSLSGADVALPDAALPDAPPAPPGRGAAYSISALAALASQKREGYLMKQGKWTSRWKPRWFVLEDSYLEYYEKKAHAHARGGDKGKKGKEKVMTLEAASITSFTDTENCFCVTTNQLSWFLVAPDERDMAEWIAAINAHIISLRADDRAASIDRDDDSAATTARDDHDFVRVLDHADAPLEVRTHAAPDAPLTGQRLKPGDVCEASRRLQVDGKAFVRLADWGWTPWHDETSGAPNFGPAPGEWKLPDDNKPTKYRLFRGALPVPLLRGPSHRAQRCDEAAICGEQFEMIAQFTHAPNASHPPDQNATFFKLSDARGWAPLQDPVTKRFLFEAITRESSSGKRDSSRTTTRRFSRFLA</sequence>
<evidence type="ECO:0000313" key="11">
    <source>
        <dbReference type="EMBL" id="KAJ8600434.1"/>
    </source>
</evidence>
<dbReference type="InterPro" id="IPR036961">
    <property type="entry name" value="Kinesin_motor_dom_sf"/>
</dbReference>
<evidence type="ECO:0000256" key="6">
    <source>
        <dbReference type="PROSITE-ProRule" id="PRU00782"/>
    </source>
</evidence>
<feature type="domain" description="WW" evidence="9">
    <location>
        <begin position="1095"/>
        <end position="1129"/>
    </location>
</feature>
<dbReference type="Proteomes" id="UP001230188">
    <property type="component" value="Unassembled WGS sequence"/>
</dbReference>
<dbReference type="GO" id="GO:0005524">
    <property type="term" value="F:ATP binding"/>
    <property type="evidence" value="ECO:0007669"/>
    <property type="project" value="UniProtKB-UniRule"/>
</dbReference>
<dbReference type="Gene3D" id="1.20.5.4820">
    <property type="match status" value="1"/>
</dbReference>
<feature type="region of interest" description="Disordered" evidence="7">
    <location>
        <begin position="1122"/>
        <end position="1156"/>
    </location>
</feature>
<dbReference type="InterPro" id="IPR027417">
    <property type="entry name" value="P-loop_NTPase"/>
</dbReference>
<feature type="domain" description="Myosin motor" evidence="10">
    <location>
        <begin position="62"/>
        <end position="755"/>
    </location>
</feature>
<dbReference type="GO" id="GO:0007015">
    <property type="term" value="P:actin filament organization"/>
    <property type="evidence" value="ECO:0007669"/>
    <property type="project" value="TreeGrafter"/>
</dbReference>
<keyword evidence="4 6" id="KW-0505">Motor protein</keyword>
<dbReference type="Gene3D" id="1.10.10.820">
    <property type="match status" value="1"/>
</dbReference>
<dbReference type="PRINTS" id="PR00193">
    <property type="entry name" value="MYOSINHEAVY"/>
</dbReference>
<keyword evidence="12" id="KW-1185">Reference proteome</keyword>
<dbReference type="SUPFAM" id="SSF51045">
    <property type="entry name" value="WW domain"/>
    <property type="match status" value="1"/>
</dbReference>
<evidence type="ECO:0000256" key="2">
    <source>
        <dbReference type="ARBA" id="ARBA00022840"/>
    </source>
</evidence>
<feature type="region of interest" description="Disordered" evidence="7">
    <location>
        <begin position="1020"/>
        <end position="1102"/>
    </location>
</feature>
<dbReference type="InterPro" id="IPR011993">
    <property type="entry name" value="PH-like_dom_sf"/>
</dbReference>
<feature type="compositionally biased region" description="Low complexity" evidence="7">
    <location>
        <begin position="1042"/>
        <end position="1060"/>
    </location>
</feature>
<dbReference type="SUPFAM" id="SSF50729">
    <property type="entry name" value="PH domain-like"/>
    <property type="match status" value="1"/>
</dbReference>
<dbReference type="EMBL" id="JAQMWT010000523">
    <property type="protein sequence ID" value="KAJ8600434.1"/>
    <property type="molecule type" value="Genomic_DNA"/>
</dbReference>
<name>A0AAD7XJG4_9STRA</name>
<feature type="region of interest" description="Actin-binding" evidence="6">
    <location>
        <begin position="633"/>
        <end position="655"/>
    </location>
</feature>
<keyword evidence="2 6" id="KW-0067">ATP-binding</keyword>
<dbReference type="SMART" id="SM00456">
    <property type="entry name" value="WW"/>
    <property type="match status" value="1"/>
</dbReference>
<dbReference type="GO" id="GO:0016020">
    <property type="term" value="C:membrane"/>
    <property type="evidence" value="ECO:0007669"/>
    <property type="project" value="TreeGrafter"/>
</dbReference>
<evidence type="ECO:0000256" key="1">
    <source>
        <dbReference type="ARBA" id="ARBA00022741"/>
    </source>
</evidence>
<protein>
    <submittedName>
        <fullName evidence="11">Uncharacterized protein</fullName>
    </submittedName>
</protein>
<dbReference type="PROSITE" id="PS01159">
    <property type="entry name" value="WW_DOMAIN_1"/>
    <property type="match status" value="1"/>
</dbReference>
<dbReference type="Gene3D" id="2.30.29.30">
    <property type="entry name" value="Pleckstrin-homology domain (PH domain)/Phosphotyrosine-binding domain (PTB)"/>
    <property type="match status" value="1"/>
</dbReference>
<dbReference type="PANTHER" id="PTHR13140:SF845">
    <property type="entry name" value="MYOSIN-LIKE PROTEIN"/>
    <property type="match status" value="1"/>
</dbReference>
<feature type="compositionally biased region" description="Polar residues" evidence="7">
    <location>
        <begin position="1131"/>
        <end position="1142"/>
    </location>
</feature>
<evidence type="ECO:0000256" key="3">
    <source>
        <dbReference type="ARBA" id="ARBA00023123"/>
    </source>
</evidence>
<feature type="binding site" evidence="6">
    <location>
        <begin position="155"/>
        <end position="162"/>
    </location>
    <ligand>
        <name>ATP</name>
        <dbReference type="ChEBI" id="CHEBI:30616"/>
    </ligand>
</feature>
<feature type="domain" description="PH" evidence="8">
    <location>
        <begin position="1198"/>
        <end position="1300"/>
    </location>
</feature>
<evidence type="ECO:0000259" key="10">
    <source>
        <dbReference type="PROSITE" id="PS51456"/>
    </source>
</evidence>
<dbReference type="PROSITE" id="PS50020">
    <property type="entry name" value="WW_DOMAIN_2"/>
    <property type="match status" value="1"/>
</dbReference>
<dbReference type="SUPFAM" id="SSF52540">
    <property type="entry name" value="P-loop containing nucleoside triphosphate hydrolases"/>
    <property type="match status" value="1"/>
</dbReference>
<dbReference type="Gene3D" id="2.20.70.10">
    <property type="match status" value="1"/>
</dbReference>
<dbReference type="Pfam" id="PF00063">
    <property type="entry name" value="Myosin_head"/>
    <property type="match status" value="1"/>
</dbReference>
<dbReference type="InterPro" id="IPR001202">
    <property type="entry name" value="WW_dom"/>
</dbReference>
<evidence type="ECO:0000256" key="5">
    <source>
        <dbReference type="ARBA" id="ARBA00023203"/>
    </source>
</evidence>
<keyword evidence="1 6" id="KW-0547">Nucleotide-binding</keyword>
<comment type="similarity">
    <text evidence="6">Belongs to the TRAFAC class myosin-kinesin ATPase superfamily. Myosin family.</text>
</comment>
<accession>A0AAD7XJG4</accession>
<keyword evidence="3 6" id="KW-0518">Myosin</keyword>
<dbReference type="PANTHER" id="PTHR13140">
    <property type="entry name" value="MYOSIN"/>
    <property type="match status" value="1"/>
</dbReference>
<dbReference type="InterPro" id="IPR001609">
    <property type="entry name" value="Myosin_head_motor_dom-like"/>
</dbReference>
<dbReference type="PROSITE" id="PS50003">
    <property type="entry name" value="PH_DOMAIN"/>
    <property type="match status" value="1"/>
</dbReference>
<dbReference type="SMART" id="SM00233">
    <property type="entry name" value="PH"/>
    <property type="match status" value="1"/>
</dbReference>
<dbReference type="Gene3D" id="1.20.120.720">
    <property type="entry name" value="Myosin VI head, motor domain, U50 subdomain"/>
    <property type="match status" value="1"/>
</dbReference>
<dbReference type="Pfam" id="PF00169">
    <property type="entry name" value="PH"/>
    <property type="match status" value="1"/>
</dbReference>
<dbReference type="InterPro" id="IPR036020">
    <property type="entry name" value="WW_dom_sf"/>
</dbReference>
<evidence type="ECO:0000259" key="8">
    <source>
        <dbReference type="PROSITE" id="PS50003"/>
    </source>
</evidence>
<dbReference type="Gene3D" id="1.20.58.530">
    <property type="match status" value="1"/>
</dbReference>
<organism evidence="11 12">
    <name type="scientific">Chrysophaeum taylorii</name>
    <dbReference type="NCBI Taxonomy" id="2483200"/>
    <lineage>
        <taxon>Eukaryota</taxon>
        <taxon>Sar</taxon>
        <taxon>Stramenopiles</taxon>
        <taxon>Ochrophyta</taxon>
        <taxon>Pelagophyceae</taxon>
        <taxon>Pelagomonadales</taxon>
        <taxon>Pelagomonadaceae</taxon>
        <taxon>Chrysophaeum</taxon>
    </lineage>
</organism>
<proteinExistence type="inferred from homology"/>
<dbReference type="InterPro" id="IPR001849">
    <property type="entry name" value="PH_domain"/>
</dbReference>
<comment type="caution">
    <text evidence="11">The sequence shown here is derived from an EMBL/GenBank/DDBJ whole genome shotgun (WGS) entry which is preliminary data.</text>
</comment>
<gene>
    <name evidence="11" type="ORF">CTAYLR_001409</name>
</gene>
<dbReference type="GO" id="GO:0005737">
    <property type="term" value="C:cytoplasm"/>
    <property type="evidence" value="ECO:0007669"/>
    <property type="project" value="TreeGrafter"/>
</dbReference>
<evidence type="ECO:0000256" key="7">
    <source>
        <dbReference type="SAM" id="MobiDB-lite"/>
    </source>
</evidence>
<keyword evidence="5 6" id="KW-0009">Actin-binding</keyword>
<feature type="compositionally biased region" description="Basic and acidic residues" evidence="7">
    <location>
        <begin position="1021"/>
        <end position="1041"/>
    </location>
</feature>
<dbReference type="GO" id="GO:0016459">
    <property type="term" value="C:myosin complex"/>
    <property type="evidence" value="ECO:0007669"/>
    <property type="project" value="UniProtKB-KW"/>
</dbReference>
<dbReference type="Gene3D" id="3.40.850.10">
    <property type="entry name" value="Kinesin motor domain"/>
    <property type="match status" value="1"/>
</dbReference>
<dbReference type="GO" id="GO:0051015">
    <property type="term" value="F:actin filament binding"/>
    <property type="evidence" value="ECO:0007669"/>
    <property type="project" value="TreeGrafter"/>
</dbReference>
<dbReference type="PROSITE" id="PS51456">
    <property type="entry name" value="MYOSIN_MOTOR"/>
    <property type="match status" value="1"/>
</dbReference>
<evidence type="ECO:0000313" key="12">
    <source>
        <dbReference type="Proteomes" id="UP001230188"/>
    </source>
</evidence>
<evidence type="ECO:0000256" key="4">
    <source>
        <dbReference type="ARBA" id="ARBA00023175"/>
    </source>
</evidence>
<evidence type="ECO:0000259" key="9">
    <source>
        <dbReference type="PROSITE" id="PS50020"/>
    </source>
</evidence>
<dbReference type="Pfam" id="PF00397">
    <property type="entry name" value="WW"/>
    <property type="match status" value="1"/>
</dbReference>
<reference evidence="11" key="1">
    <citation type="submission" date="2023-01" db="EMBL/GenBank/DDBJ databases">
        <title>Metagenome sequencing of chrysophaentin producing Chrysophaeum taylorii.</title>
        <authorList>
            <person name="Davison J."/>
            <person name="Bewley C."/>
        </authorList>
    </citation>
    <scope>NUCLEOTIDE SEQUENCE</scope>
    <source>
        <strain evidence="11">NIES-1699</strain>
    </source>
</reference>